<organism evidence="1">
    <name type="scientific">marine sediment metagenome</name>
    <dbReference type="NCBI Taxonomy" id="412755"/>
    <lineage>
        <taxon>unclassified sequences</taxon>
        <taxon>metagenomes</taxon>
        <taxon>ecological metagenomes</taxon>
    </lineage>
</organism>
<feature type="non-terminal residue" evidence="1">
    <location>
        <position position="25"/>
    </location>
</feature>
<dbReference type="AlphaFoldDB" id="A0A0F9DSZ9"/>
<sequence>MFRLIHWLTCKHKDVHRLRQPLSLG</sequence>
<accession>A0A0F9DSZ9</accession>
<name>A0A0F9DSZ9_9ZZZZ</name>
<comment type="caution">
    <text evidence="1">The sequence shown here is derived from an EMBL/GenBank/DDBJ whole genome shotgun (WGS) entry which is preliminary data.</text>
</comment>
<evidence type="ECO:0000313" key="1">
    <source>
        <dbReference type="EMBL" id="KKL56871.1"/>
    </source>
</evidence>
<dbReference type="EMBL" id="LAZR01030350">
    <property type="protein sequence ID" value="KKL56871.1"/>
    <property type="molecule type" value="Genomic_DNA"/>
</dbReference>
<reference evidence="1" key="1">
    <citation type="journal article" date="2015" name="Nature">
        <title>Complex archaea that bridge the gap between prokaryotes and eukaryotes.</title>
        <authorList>
            <person name="Spang A."/>
            <person name="Saw J.H."/>
            <person name="Jorgensen S.L."/>
            <person name="Zaremba-Niedzwiedzka K."/>
            <person name="Martijn J."/>
            <person name="Lind A.E."/>
            <person name="van Eijk R."/>
            <person name="Schleper C."/>
            <person name="Guy L."/>
            <person name="Ettema T.J."/>
        </authorList>
    </citation>
    <scope>NUCLEOTIDE SEQUENCE</scope>
</reference>
<gene>
    <name evidence="1" type="ORF">LCGC14_2241130</name>
</gene>
<protein>
    <submittedName>
        <fullName evidence="1">Uncharacterized protein</fullName>
    </submittedName>
</protein>
<proteinExistence type="predicted"/>